<dbReference type="SUPFAM" id="SSF81383">
    <property type="entry name" value="F-box domain"/>
    <property type="match status" value="1"/>
</dbReference>
<dbReference type="Proteomes" id="UP000054144">
    <property type="component" value="Unassembled WGS sequence"/>
</dbReference>
<dbReference type="PROSITE" id="PS50181">
    <property type="entry name" value="FBOX"/>
    <property type="match status" value="1"/>
</dbReference>
<dbReference type="InterPro" id="IPR036047">
    <property type="entry name" value="F-box-like_dom_sf"/>
</dbReference>
<dbReference type="Gene3D" id="3.80.10.10">
    <property type="entry name" value="Ribonuclease Inhibitor"/>
    <property type="match status" value="1"/>
</dbReference>
<gene>
    <name evidence="2" type="ORF">FISHEDRAFT_61471</name>
</gene>
<reference evidence="2 3" key="1">
    <citation type="journal article" date="2015" name="Fungal Genet. Biol.">
        <title>Evolution of novel wood decay mechanisms in Agaricales revealed by the genome sequences of Fistulina hepatica and Cylindrobasidium torrendii.</title>
        <authorList>
            <person name="Floudas D."/>
            <person name="Held B.W."/>
            <person name="Riley R."/>
            <person name="Nagy L.G."/>
            <person name="Koehler G."/>
            <person name="Ransdell A.S."/>
            <person name="Younus H."/>
            <person name="Chow J."/>
            <person name="Chiniquy J."/>
            <person name="Lipzen A."/>
            <person name="Tritt A."/>
            <person name="Sun H."/>
            <person name="Haridas S."/>
            <person name="LaButti K."/>
            <person name="Ohm R.A."/>
            <person name="Kues U."/>
            <person name="Blanchette R.A."/>
            <person name="Grigoriev I.V."/>
            <person name="Minto R.E."/>
            <person name="Hibbett D.S."/>
        </authorList>
    </citation>
    <scope>NUCLEOTIDE SEQUENCE [LARGE SCALE GENOMIC DNA]</scope>
    <source>
        <strain evidence="2 3">ATCC 64428</strain>
    </source>
</reference>
<dbReference type="InterPro" id="IPR032675">
    <property type="entry name" value="LRR_dom_sf"/>
</dbReference>
<proteinExistence type="predicted"/>
<dbReference type="AlphaFoldDB" id="A0A0D7A3L1"/>
<dbReference type="Pfam" id="PF00646">
    <property type="entry name" value="F-box"/>
    <property type="match status" value="1"/>
</dbReference>
<sequence>MALLPTIPPVLRLPLELLHEILSDIEFHAHLLALALTCHAFKNLVIPRHIQYRVITTRNWVSPIWSHLARRRDLARNIRQVHMFDKSDTTFAVHIPTILLDSDLDRCKEVAHPSRLFANVAKALANMERLEVFTWSSWDELTPTVCPTQENAIFHSLCAIRSLKHIALMGNFGLHAKELKYDPKSEAFPLWNVRNLESLCLRGPTWINPHMSTHVRTFINRSPALEYLEVPMEFSRLHECHLPLLKRAKVKLESGGTSLLDHGRISFLDRHPQIEELYWFPLGYHPKVKPDMLPNLRRLQTNIQVIGALDHGSAPRSMEDLYIYDLDVDLFMVLRNVDRMAVKRLRVSKFGSMKSIARLAEVLPSLTEWIDALSQFRKLEIFRGAGLWSSVNDDIEKMHLVVLELIDRCPNLRELDHLFWYGKGNDWQRIAIRRDLPHKYEICAPTPKRWFDVMDGIFD</sequence>
<name>A0A0D7A3L1_9AGAR</name>
<evidence type="ECO:0000259" key="1">
    <source>
        <dbReference type="PROSITE" id="PS50181"/>
    </source>
</evidence>
<dbReference type="EMBL" id="KN882063">
    <property type="protein sequence ID" value="KIY44964.1"/>
    <property type="molecule type" value="Genomic_DNA"/>
</dbReference>
<accession>A0A0D7A3L1</accession>
<dbReference type="InterPro" id="IPR001810">
    <property type="entry name" value="F-box_dom"/>
</dbReference>
<keyword evidence="3" id="KW-1185">Reference proteome</keyword>
<evidence type="ECO:0000313" key="3">
    <source>
        <dbReference type="Proteomes" id="UP000054144"/>
    </source>
</evidence>
<feature type="domain" description="F-box" evidence="1">
    <location>
        <begin position="7"/>
        <end position="55"/>
    </location>
</feature>
<protein>
    <recommendedName>
        <fullName evidence="1">F-box domain-containing protein</fullName>
    </recommendedName>
</protein>
<organism evidence="2 3">
    <name type="scientific">Fistulina hepatica ATCC 64428</name>
    <dbReference type="NCBI Taxonomy" id="1128425"/>
    <lineage>
        <taxon>Eukaryota</taxon>
        <taxon>Fungi</taxon>
        <taxon>Dikarya</taxon>
        <taxon>Basidiomycota</taxon>
        <taxon>Agaricomycotina</taxon>
        <taxon>Agaricomycetes</taxon>
        <taxon>Agaricomycetidae</taxon>
        <taxon>Agaricales</taxon>
        <taxon>Fistulinaceae</taxon>
        <taxon>Fistulina</taxon>
    </lineage>
</organism>
<evidence type="ECO:0000313" key="2">
    <source>
        <dbReference type="EMBL" id="KIY44964.1"/>
    </source>
</evidence>
<dbReference type="OrthoDB" id="3249214at2759"/>